<dbReference type="Proteomes" id="UP000799754">
    <property type="component" value="Unassembled WGS sequence"/>
</dbReference>
<accession>A0ACB6SEC4</accession>
<gene>
    <name evidence="1" type="ORF">BU25DRAFT_194904</name>
</gene>
<dbReference type="EMBL" id="MU006704">
    <property type="protein sequence ID" value="KAF2631688.1"/>
    <property type="molecule type" value="Genomic_DNA"/>
</dbReference>
<proteinExistence type="predicted"/>
<comment type="caution">
    <text evidence="1">The sequence shown here is derived from an EMBL/GenBank/DDBJ whole genome shotgun (WGS) entry which is preliminary data.</text>
</comment>
<reference evidence="1" key="1">
    <citation type="journal article" date="2020" name="Stud. Mycol.">
        <title>101 Dothideomycetes genomes: a test case for predicting lifestyles and emergence of pathogens.</title>
        <authorList>
            <person name="Haridas S."/>
            <person name="Albert R."/>
            <person name="Binder M."/>
            <person name="Bloem J."/>
            <person name="Labutti K."/>
            <person name="Salamov A."/>
            <person name="Andreopoulos B."/>
            <person name="Baker S."/>
            <person name="Barry K."/>
            <person name="Bills G."/>
            <person name="Bluhm B."/>
            <person name="Cannon C."/>
            <person name="Castanera R."/>
            <person name="Culley D."/>
            <person name="Daum C."/>
            <person name="Ezra D."/>
            <person name="Gonzalez J."/>
            <person name="Henrissat B."/>
            <person name="Kuo A."/>
            <person name="Liang C."/>
            <person name="Lipzen A."/>
            <person name="Lutzoni F."/>
            <person name="Magnuson J."/>
            <person name="Mondo S."/>
            <person name="Nolan M."/>
            <person name="Ohm R."/>
            <person name="Pangilinan J."/>
            <person name="Park H.-J."/>
            <person name="Ramirez L."/>
            <person name="Alfaro M."/>
            <person name="Sun H."/>
            <person name="Tritt A."/>
            <person name="Yoshinaga Y."/>
            <person name="Zwiers L.-H."/>
            <person name="Turgeon B."/>
            <person name="Goodwin S."/>
            <person name="Spatafora J."/>
            <person name="Crous P."/>
            <person name="Grigoriev I."/>
        </authorList>
    </citation>
    <scope>NUCLEOTIDE SEQUENCE</scope>
    <source>
        <strain evidence="1">CBS 525.71</strain>
    </source>
</reference>
<name>A0ACB6SEC4_9PLEO</name>
<protein>
    <submittedName>
        <fullName evidence="1">Uncharacterized protein</fullName>
    </submittedName>
</protein>
<sequence length="222" mass="24578">MQAGTVSANHGNPRKSRLGMPKLPPLPVLPKSKYAASPAAMSSTKAVQAEYAWPPQNSTACQEPCFWPPRLARHTRSPGHHAAGTLPASGTREGTTPEKETHFSYAYMSRPFIASLKHRHVVPPTTKSPHYLSYTVQSSLCSRTGRPLHVGVQHQQDQRLVQIVQMTYSGSAIFFSACAYMRTCPTSTTQISRISIYARRCVSLWLEPAFSPVTRNRSSRRS</sequence>
<evidence type="ECO:0000313" key="2">
    <source>
        <dbReference type="Proteomes" id="UP000799754"/>
    </source>
</evidence>
<evidence type="ECO:0000313" key="1">
    <source>
        <dbReference type="EMBL" id="KAF2631688.1"/>
    </source>
</evidence>
<organism evidence="1 2">
    <name type="scientific">Macroventuria anomochaeta</name>
    <dbReference type="NCBI Taxonomy" id="301207"/>
    <lineage>
        <taxon>Eukaryota</taxon>
        <taxon>Fungi</taxon>
        <taxon>Dikarya</taxon>
        <taxon>Ascomycota</taxon>
        <taxon>Pezizomycotina</taxon>
        <taxon>Dothideomycetes</taxon>
        <taxon>Pleosporomycetidae</taxon>
        <taxon>Pleosporales</taxon>
        <taxon>Pleosporineae</taxon>
        <taxon>Didymellaceae</taxon>
        <taxon>Macroventuria</taxon>
    </lineage>
</organism>
<keyword evidence="2" id="KW-1185">Reference proteome</keyword>